<dbReference type="EMBL" id="JAUEPT010000146">
    <property type="protein sequence ID" value="KAK0430508.1"/>
    <property type="molecule type" value="Genomic_DNA"/>
</dbReference>
<protein>
    <recommendedName>
        <fullName evidence="3">F-box domain-containing protein</fullName>
    </recommendedName>
</protein>
<evidence type="ECO:0000313" key="2">
    <source>
        <dbReference type="Proteomes" id="UP001175226"/>
    </source>
</evidence>
<proteinExistence type="predicted"/>
<keyword evidence="2" id="KW-1185">Reference proteome</keyword>
<name>A0AA39IU56_9AGAR</name>
<accession>A0AA39IU56</accession>
<sequence length="87" mass="9936">SDSKSVLNPVRRLPPEILSYIFLSCLLPDGELLNPSDGVEKTSALLDMLNIKNPPWNLSYVSSQWWQASLITPRLWSSIRLQLRRSI</sequence>
<gene>
    <name evidence="1" type="ORF">EV421DRAFT_1934086</name>
</gene>
<organism evidence="1 2">
    <name type="scientific">Armillaria borealis</name>
    <dbReference type="NCBI Taxonomy" id="47425"/>
    <lineage>
        <taxon>Eukaryota</taxon>
        <taxon>Fungi</taxon>
        <taxon>Dikarya</taxon>
        <taxon>Basidiomycota</taxon>
        <taxon>Agaricomycotina</taxon>
        <taxon>Agaricomycetes</taxon>
        <taxon>Agaricomycetidae</taxon>
        <taxon>Agaricales</taxon>
        <taxon>Marasmiineae</taxon>
        <taxon>Physalacriaceae</taxon>
        <taxon>Armillaria</taxon>
    </lineage>
</organism>
<feature type="non-terminal residue" evidence="1">
    <location>
        <position position="87"/>
    </location>
</feature>
<dbReference type="AlphaFoldDB" id="A0AA39IU56"/>
<feature type="non-terminal residue" evidence="1">
    <location>
        <position position="1"/>
    </location>
</feature>
<evidence type="ECO:0000313" key="1">
    <source>
        <dbReference type="EMBL" id="KAK0430508.1"/>
    </source>
</evidence>
<comment type="caution">
    <text evidence="1">The sequence shown here is derived from an EMBL/GenBank/DDBJ whole genome shotgun (WGS) entry which is preliminary data.</text>
</comment>
<evidence type="ECO:0008006" key="3">
    <source>
        <dbReference type="Google" id="ProtNLM"/>
    </source>
</evidence>
<dbReference type="Proteomes" id="UP001175226">
    <property type="component" value="Unassembled WGS sequence"/>
</dbReference>
<reference evidence="1" key="1">
    <citation type="submission" date="2023-06" db="EMBL/GenBank/DDBJ databases">
        <authorList>
            <consortium name="Lawrence Berkeley National Laboratory"/>
            <person name="Ahrendt S."/>
            <person name="Sahu N."/>
            <person name="Indic B."/>
            <person name="Wong-Bajracharya J."/>
            <person name="Merenyi Z."/>
            <person name="Ke H.-M."/>
            <person name="Monk M."/>
            <person name="Kocsube S."/>
            <person name="Drula E."/>
            <person name="Lipzen A."/>
            <person name="Balint B."/>
            <person name="Henrissat B."/>
            <person name="Andreopoulos B."/>
            <person name="Martin F.M."/>
            <person name="Harder C.B."/>
            <person name="Rigling D."/>
            <person name="Ford K.L."/>
            <person name="Foster G.D."/>
            <person name="Pangilinan J."/>
            <person name="Papanicolaou A."/>
            <person name="Barry K."/>
            <person name="LaButti K."/>
            <person name="Viragh M."/>
            <person name="Koriabine M."/>
            <person name="Yan M."/>
            <person name="Riley R."/>
            <person name="Champramary S."/>
            <person name="Plett K.L."/>
            <person name="Tsai I.J."/>
            <person name="Slot J."/>
            <person name="Sipos G."/>
            <person name="Plett J."/>
            <person name="Nagy L.G."/>
            <person name="Grigoriev I.V."/>
        </authorList>
    </citation>
    <scope>NUCLEOTIDE SEQUENCE</scope>
    <source>
        <strain evidence="1">FPL87.14</strain>
    </source>
</reference>